<comment type="caution">
    <text evidence="1">The sequence shown here is derived from an EMBL/GenBank/DDBJ whole genome shotgun (WGS) entry which is preliminary data.</text>
</comment>
<sequence length="39" mass="4058">MDTSFESKDLVAGRLNIAPAKAVLAARAVQDSIISIGDL</sequence>
<organism evidence="1 2">
    <name type="scientific">Mycolicibacterium fluoranthenivorans</name>
    <dbReference type="NCBI Taxonomy" id="258505"/>
    <lineage>
        <taxon>Bacteria</taxon>
        <taxon>Bacillati</taxon>
        <taxon>Actinomycetota</taxon>
        <taxon>Actinomycetes</taxon>
        <taxon>Mycobacteriales</taxon>
        <taxon>Mycobacteriaceae</taxon>
        <taxon>Mycolicibacterium</taxon>
    </lineage>
</organism>
<protein>
    <submittedName>
        <fullName evidence="1">Uncharacterized protein</fullName>
    </submittedName>
</protein>
<dbReference type="AlphaFoldDB" id="A0A7X5TYL9"/>
<dbReference type="Proteomes" id="UP000547444">
    <property type="component" value="Unassembled WGS sequence"/>
</dbReference>
<evidence type="ECO:0000313" key="2">
    <source>
        <dbReference type="Proteomes" id="UP000547444"/>
    </source>
</evidence>
<proteinExistence type="predicted"/>
<name>A0A7X5TYL9_9MYCO</name>
<dbReference type="EMBL" id="JAANOW010000001">
    <property type="protein sequence ID" value="NIH95120.1"/>
    <property type="molecule type" value="Genomic_DNA"/>
</dbReference>
<evidence type="ECO:0000313" key="1">
    <source>
        <dbReference type="EMBL" id="NIH95120.1"/>
    </source>
</evidence>
<gene>
    <name evidence="1" type="ORF">FHU31_002076</name>
</gene>
<accession>A0A7X5TYL9</accession>
<keyword evidence="2" id="KW-1185">Reference proteome</keyword>
<reference evidence="1 2" key="1">
    <citation type="submission" date="2020-03" db="EMBL/GenBank/DDBJ databases">
        <title>Sequencing the genomes of 1000 actinobacteria strains.</title>
        <authorList>
            <person name="Klenk H.-P."/>
        </authorList>
    </citation>
    <scope>NUCLEOTIDE SEQUENCE [LARGE SCALE GENOMIC DNA]</scope>
    <source>
        <strain evidence="1 2">DSM 44556</strain>
    </source>
</reference>